<dbReference type="EMBL" id="CADCVG010000086">
    <property type="protein sequence ID" value="CAA9458911.1"/>
    <property type="molecule type" value="Genomic_DNA"/>
</dbReference>
<feature type="compositionally biased region" description="Basic residues" evidence="1">
    <location>
        <begin position="101"/>
        <end position="148"/>
    </location>
</feature>
<feature type="non-terminal residue" evidence="2">
    <location>
        <position position="237"/>
    </location>
</feature>
<organism evidence="2">
    <name type="scientific">uncultured Rubrobacteraceae bacterium</name>
    <dbReference type="NCBI Taxonomy" id="349277"/>
    <lineage>
        <taxon>Bacteria</taxon>
        <taxon>Bacillati</taxon>
        <taxon>Actinomycetota</taxon>
        <taxon>Rubrobacteria</taxon>
        <taxon>Rubrobacterales</taxon>
        <taxon>Rubrobacteraceae</taxon>
        <taxon>environmental samples</taxon>
    </lineage>
</organism>
<feature type="region of interest" description="Disordered" evidence="1">
    <location>
        <begin position="24"/>
        <end position="237"/>
    </location>
</feature>
<feature type="compositionally biased region" description="Basic and acidic residues" evidence="1">
    <location>
        <begin position="154"/>
        <end position="179"/>
    </location>
</feature>
<accession>A0A6J4R6R3</accession>
<feature type="non-terminal residue" evidence="2">
    <location>
        <position position="1"/>
    </location>
</feature>
<gene>
    <name evidence="2" type="ORF">AVDCRST_MAG14-2139</name>
</gene>
<feature type="compositionally biased region" description="Basic and acidic residues" evidence="1">
    <location>
        <begin position="188"/>
        <end position="200"/>
    </location>
</feature>
<proteinExistence type="predicted"/>
<name>A0A6J4R6R3_9ACTN</name>
<protein>
    <submittedName>
        <fullName evidence="2">DUF124 domain-containing protein</fullName>
    </submittedName>
</protein>
<reference evidence="2" key="1">
    <citation type="submission" date="2020-02" db="EMBL/GenBank/DDBJ databases">
        <authorList>
            <person name="Meier V. D."/>
        </authorList>
    </citation>
    <scope>NUCLEOTIDE SEQUENCE</scope>
    <source>
        <strain evidence="2">AVDCRST_MAG14</strain>
    </source>
</reference>
<evidence type="ECO:0000256" key="1">
    <source>
        <dbReference type="SAM" id="MobiDB-lite"/>
    </source>
</evidence>
<feature type="compositionally biased region" description="Basic residues" evidence="1">
    <location>
        <begin position="218"/>
        <end position="237"/>
    </location>
</feature>
<evidence type="ECO:0000313" key="2">
    <source>
        <dbReference type="EMBL" id="CAA9458911.1"/>
    </source>
</evidence>
<sequence length="237" mass="27381">ERDEPRTVPGGNAGRQVYATELLTTEGEVGQRPDTGQARLDGRLSGRRPLRASGRGPRALLQEGPHRRGCQAHGGDRCGRPLPRPGCTKDHGARPQQRPNDRKRRLHPRLRGGRGLGHQKGRRSRTASRRPLQRRPRRDRQGRPHLARRAGAAGHEHPDLRRPGLRDSVERRREDERPLGRLVQDLYGTRERGDVPDLLRRPRLGPRPILRRSDHPRTLPRRRERRRRHRLALRQRL</sequence>
<dbReference type="AlphaFoldDB" id="A0A6J4R6R3"/>